<dbReference type="SUPFAM" id="SSF161098">
    <property type="entry name" value="MetI-like"/>
    <property type="match status" value="1"/>
</dbReference>
<dbReference type="PANTHER" id="PTHR30425:SF1">
    <property type="entry name" value="PHOSPHATE TRANSPORT SYSTEM PERMEASE PROTEIN PSTC"/>
    <property type="match status" value="1"/>
</dbReference>
<protein>
    <recommendedName>
        <fullName evidence="10">Phosphate transport system permease protein</fullName>
    </recommendedName>
</protein>
<accession>A0A2M9CXR5</accession>
<keyword evidence="3 9" id="KW-0813">Transport</keyword>
<feature type="transmembrane region" description="Helical" evidence="9">
    <location>
        <begin position="51"/>
        <end position="77"/>
    </location>
</feature>
<dbReference type="GO" id="GO:0005315">
    <property type="term" value="F:phosphate transmembrane transporter activity"/>
    <property type="evidence" value="ECO:0007669"/>
    <property type="project" value="InterPro"/>
</dbReference>
<evidence type="ECO:0000259" key="12">
    <source>
        <dbReference type="PROSITE" id="PS50928"/>
    </source>
</evidence>
<keyword evidence="6 9" id="KW-0812">Transmembrane</keyword>
<evidence type="ECO:0000313" key="13">
    <source>
        <dbReference type="EMBL" id="PJJ76700.1"/>
    </source>
</evidence>
<feature type="transmembrane region" description="Helical" evidence="9">
    <location>
        <begin position="244"/>
        <end position="267"/>
    </location>
</feature>
<comment type="subcellular location">
    <subcellularLocation>
        <location evidence="1 9">Cell membrane</location>
        <topology evidence="1 9">Multi-pass membrane protein</topology>
    </subcellularLocation>
</comment>
<comment type="caution">
    <text evidence="13">The sequence shown here is derived from an EMBL/GenBank/DDBJ whole genome shotgun (WGS) entry which is preliminary data.</text>
</comment>
<dbReference type="InterPro" id="IPR000515">
    <property type="entry name" value="MetI-like"/>
</dbReference>
<dbReference type="PROSITE" id="PS50928">
    <property type="entry name" value="ABC_TM1"/>
    <property type="match status" value="1"/>
</dbReference>
<evidence type="ECO:0000256" key="7">
    <source>
        <dbReference type="ARBA" id="ARBA00022989"/>
    </source>
</evidence>
<dbReference type="RefSeq" id="WP_100315144.1">
    <property type="nucleotide sequence ID" value="NZ_PGFG01000001.1"/>
</dbReference>
<evidence type="ECO:0000256" key="5">
    <source>
        <dbReference type="ARBA" id="ARBA00022592"/>
    </source>
</evidence>
<reference evidence="13 14" key="1">
    <citation type="submission" date="2017-11" db="EMBL/GenBank/DDBJ databases">
        <title>Genomic Encyclopedia of Archaeal and Bacterial Type Strains, Phase II (KMG-II): From Individual Species to Whole Genera.</title>
        <authorList>
            <person name="Goeker M."/>
        </authorList>
    </citation>
    <scope>NUCLEOTIDE SEQUENCE [LARGE SCALE GENOMIC DNA]</scope>
    <source>
        <strain evidence="13 14">DSM 27268</strain>
    </source>
</reference>
<feature type="region of interest" description="Disordered" evidence="11">
    <location>
        <begin position="1"/>
        <end position="30"/>
    </location>
</feature>
<feature type="domain" description="ABC transmembrane type-1" evidence="12">
    <location>
        <begin position="103"/>
        <end position="322"/>
    </location>
</feature>
<sequence length="331" mass="35976">MPEPLLTHTSDKQLSSASSSAEASRSDSRSRRLASRISHAERKDQLFRQALLIAGLIVLCLVIAIFLTLIVGSIPSFRATGIHFFWGKVWDPVTEVFGALPFLAGTLLTSFLALFISLPFSLSIAIFLGEYFPPEKGKNHIAGVIREAVELIAGIPSVIYGFWGLFVLVPLVRQLEMKWNVLPYGVGILTASLILALMIIPYAASLGREIINMVPAELKEAAYSLGATRWEVIRHVVLPYARTGIFAGILLSLGRALGETMAVTMVIGNTSVLPKNIFSPGNTLASVIANEFTEAASKVYLSALIELGLVLFLVTTIIHLIGKRIIKQFST</sequence>
<keyword evidence="7 9" id="KW-1133">Transmembrane helix</keyword>
<dbReference type="InterPro" id="IPR051124">
    <property type="entry name" value="Phosphate_Transport_Permease"/>
</dbReference>
<evidence type="ECO:0000256" key="4">
    <source>
        <dbReference type="ARBA" id="ARBA00022475"/>
    </source>
</evidence>
<dbReference type="GO" id="GO:0005886">
    <property type="term" value="C:plasma membrane"/>
    <property type="evidence" value="ECO:0007669"/>
    <property type="project" value="UniProtKB-SubCell"/>
</dbReference>
<comment type="function">
    <text evidence="10">Part of the binding-protein-dependent transport system for phosphate; probably responsible for the translocation of the substrate across the membrane.</text>
</comment>
<evidence type="ECO:0000313" key="14">
    <source>
        <dbReference type="Proteomes" id="UP000230000"/>
    </source>
</evidence>
<feature type="transmembrane region" description="Helical" evidence="9">
    <location>
        <begin position="299"/>
        <end position="321"/>
    </location>
</feature>
<evidence type="ECO:0000256" key="6">
    <source>
        <dbReference type="ARBA" id="ARBA00022692"/>
    </source>
</evidence>
<dbReference type="Pfam" id="PF00528">
    <property type="entry name" value="BPD_transp_1"/>
    <property type="match status" value="1"/>
</dbReference>
<evidence type="ECO:0000256" key="1">
    <source>
        <dbReference type="ARBA" id="ARBA00004651"/>
    </source>
</evidence>
<evidence type="ECO:0000256" key="9">
    <source>
        <dbReference type="RuleBase" id="RU363032"/>
    </source>
</evidence>
<dbReference type="Proteomes" id="UP000230000">
    <property type="component" value="Unassembled WGS sequence"/>
</dbReference>
<dbReference type="AlphaFoldDB" id="A0A2M9CXR5"/>
<keyword evidence="8 9" id="KW-0472">Membrane</keyword>
<organism evidence="13 14">
    <name type="scientific">Thermoflavifilum aggregans</name>
    <dbReference type="NCBI Taxonomy" id="454188"/>
    <lineage>
        <taxon>Bacteria</taxon>
        <taxon>Pseudomonadati</taxon>
        <taxon>Bacteroidota</taxon>
        <taxon>Chitinophagia</taxon>
        <taxon>Chitinophagales</taxon>
        <taxon>Chitinophagaceae</taxon>
        <taxon>Thermoflavifilum</taxon>
    </lineage>
</organism>
<evidence type="ECO:0000256" key="3">
    <source>
        <dbReference type="ARBA" id="ARBA00022448"/>
    </source>
</evidence>
<feature type="transmembrane region" description="Helical" evidence="9">
    <location>
        <begin position="148"/>
        <end position="169"/>
    </location>
</feature>
<keyword evidence="14" id="KW-1185">Reference proteome</keyword>
<dbReference type="NCBIfam" id="TIGR02138">
    <property type="entry name" value="phosphate_pstC"/>
    <property type="match status" value="1"/>
</dbReference>
<dbReference type="PANTHER" id="PTHR30425">
    <property type="entry name" value="PHOSPHATE TRANSPORT SYSTEM PERMEASE PROTEIN PST"/>
    <property type="match status" value="1"/>
</dbReference>
<feature type="transmembrane region" description="Helical" evidence="9">
    <location>
        <begin position="97"/>
        <end position="128"/>
    </location>
</feature>
<dbReference type="EMBL" id="PGFG01000001">
    <property type="protein sequence ID" value="PJJ76700.1"/>
    <property type="molecule type" value="Genomic_DNA"/>
</dbReference>
<evidence type="ECO:0000256" key="11">
    <source>
        <dbReference type="SAM" id="MobiDB-lite"/>
    </source>
</evidence>
<evidence type="ECO:0000256" key="2">
    <source>
        <dbReference type="ARBA" id="ARBA00007069"/>
    </source>
</evidence>
<name>A0A2M9CXR5_9BACT</name>
<dbReference type="InterPro" id="IPR035906">
    <property type="entry name" value="MetI-like_sf"/>
</dbReference>
<proteinExistence type="inferred from homology"/>
<feature type="transmembrane region" description="Helical" evidence="9">
    <location>
        <begin position="181"/>
        <end position="204"/>
    </location>
</feature>
<evidence type="ECO:0000256" key="8">
    <source>
        <dbReference type="ARBA" id="ARBA00023136"/>
    </source>
</evidence>
<keyword evidence="4 10" id="KW-1003">Cell membrane</keyword>
<comment type="similarity">
    <text evidence="2 10">Belongs to the binding-protein-dependent transport system permease family. CysTW subfamily.</text>
</comment>
<dbReference type="InterPro" id="IPR011864">
    <property type="entry name" value="Phosphate_PstC"/>
</dbReference>
<dbReference type="OrthoDB" id="9785113at2"/>
<evidence type="ECO:0000256" key="10">
    <source>
        <dbReference type="RuleBase" id="RU363054"/>
    </source>
</evidence>
<dbReference type="CDD" id="cd06261">
    <property type="entry name" value="TM_PBP2"/>
    <property type="match status" value="1"/>
</dbReference>
<keyword evidence="5 10" id="KW-0592">Phosphate transport</keyword>
<dbReference type="Gene3D" id="1.10.3720.10">
    <property type="entry name" value="MetI-like"/>
    <property type="match status" value="1"/>
</dbReference>
<dbReference type="GO" id="GO:0006817">
    <property type="term" value="P:phosphate ion transport"/>
    <property type="evidence" value="ECO:0007669"/>
    <property type="project" value="UniProtKB-KW"/>
</dbReference>
<gene>
    <name evidence="13" type="ORF">BXY57_2332</name>
</gene>